<dbReference type="PROSITE" id="PS51071">
    <property type="entry name" value="HTH_RPIR"/>
    <property type="match status" value="1"/>
</dbReference>
<feature type="domain" description="SIS" evidence="6">
    <location>
        <begin position="125"/>
        <end position="264"/>
    </location>
</feature>
<keyword evidence="3" id="KW-0804">Transcription</keyword>
<dbReference type="InterPro" id="IPR035472">
    <property type="entry name" value="RpiR-like_SIS"/>
</dbReference>
<dbReference type="InterPro" id="IPR036388">
    <property type="entry name" value="WH-like_DNA-bd_sf"/>
</dbReference>
<dbReference type="Pfam" id="PF01380">
    <property type="entry name" value="SIS"/>
    <property type="match status" value="1"/>
</dbReference>
<evidence type="ECO:0000256" key="2">
    <source>
        <dbReference type="ARBA" id="ARBA00023125"/>
    </source>
</evidence>
<reference evidence="7 8" key="1">
    <citation type="submission" date="2020-08" db="EMBL/GenBank/DDBJ databases">
        <title>Genome public.</title>
        <authorList>
            <person name="Liu C."/>
            <person name="Sun Q."/>
        </authorList>
    </citation>
    <scope>NUCLEOTIDE SEQUENCE [LARGE SCALE GENOMIC DNA]</scope>
    <source>
        <strain evidence="7 8">NSJ-71</strain>
    </source>
</reference>
<evidence type="ECO:0000256" key="4">
    <source>
        <dbReference type="SAM" id="MobiDB-lite"/>
    </source>
</evidence>
<comment type="caution">
    <text evidence="7">The sequence shown here is derived from an EMBL/GenBank/DDBJ whole genome shotgun (WGS) entry which is preliminary data.</text>
</comment>
<proteinExistence type="predicted"/>
<dbReference type="Gene3D" id="3.40.50.10490">
    <property type="entry name" value="Glucose-6-phosphate isomerase like protein, domain 1"/>
    <property type="match status" value="1"/>
</dbReference>
<keyword evidence="2" id="KW-0238">DNA-binding</keyword>
<dbReference type="SUPFAM" id="SSF53697">
    <property type="entry name" value="SIS domain"/>
    <property type="match status" value="1"/>
</dbReference>
<keyword evidence="8" id="KW-1185">Reference proteome</keyword>
<dbReference type="PANTHER" id="PTHR30514:SF18">
    <property type="entry name" value="RPIR-FAMILY TRANSCRIPTIONAL REGULATOR"/>
    <property type="match status" value="1"/>
</dbReference>
<evidence type="ECO:0000259" key="5">
    <source>
        <dbReference type="PROSITE" id="PS51071"/>
    </source>
</evidence>
<organism evidence="7 8">
    <name type="scientific">Ruminococcus intestinalis</name>
    <dbReference type="NCBI Taxonomy" id="2763066"/>
    <lineage>
        <taxon>Bacteria</taxon>
        <taxon>Bacillati</taxon>
        <taxon>Bacillota</taxon>
        <taxon>Clostridia</taxon>
        <taxon>Eubacteriales</taxon>
        <taxon>Oscillospiraceae</taxon>
        <taxon>Ruminococcus</taxon>
    </lineage>
</organism>
<dbReference type="SUPFAM" id="SSF46689">
    <property type="entry name" value="Homeodomain-like"/>
    <property type="match status" value="1"/>
</dbReference>
<evidence type="ECO:0000313" key="7">
    <source>
        <dbReference type="EMBL" id="MBC5727305.1"/>
    </source>
</evidence>
<dbReference type="InterPro" id="IPR047640">
    <property type="entry name" value="RpiR-like"/>
</dbReference>
<dbReference type="PROSITE" id="PS51464">
    <property type="entry name" value="SIS"/>
    <property type="match status" value="1"/>
</dbReference>
<gene>
    <name evidence="7" type="ORF">H8R91_01920</name>
</gene>
<dbReference type="InterPro" id="IPR009057">
    <property type="entry name" value="Homeodomain-like_sf"/>
</dbReference>
<dbReference type="Pfam" id="PF01418">
    <property type="entry name" value="HTH_6"/>
    <property type="match status" value="1"/>
</dbReference>
<evidence type="ECO:0000313" key="8">
    <source>
        <dbReference type="Proteomes" id="UP000636755"/>
    </source>
</evidence>
<protein>
    <submittedName>
        <fullName evidence="7">MurR/RpiR family transcriptional regulator</fullName>
    </submittedName>
</protein>
<dbReference type="EMBL" id="JACOPS010000001">
    <property type="protein sequence ID" value="MBC5727305.1"/>
    <property type="molecule type" value="Genomic_DNA"/>
</dbReference>
<feature type="region of interest" description="Disordered" evidence="4">
    <location>
        <begin position="281"/>
        <end position="301"/>
    </location>
</feature>
<feature type="domain" description="HTH rpiR-type" evidence="5">
    <location>
        <begin position="3"/>
        <end position="79"/>
    </location>
</feature>
<dbReference type="CDD" id="cd05013">
    <property type="entry name" value="SIS_RpiR"/>
    <property type="match status" value="1"/>
</dbReference>
<dbReference type="RefSeq" id="WP_186934645.1">
    <property type="nucleotide sequence ID" value="NZ_JACOPS010000001.1"/>
</dbReference>
<dbReference type="InterPro" id="IPR000281">
    <property type="entry name" value="HTH_RpiR"/>
</dbReference>
<dbReference type="Gene3D" id="1.10.10.10">
    <property type="entry name" value="Winged helix-like DNA-binding domain superfamily/Winged helix DNA-binding domain"/>
    <property type="match status" value="1"/>
</dbReference>
<evidence type="ECO:0000259" key="6">
    <source>
        <dbReference type="PROSITE" id="PS51464"/>
    </source>
</evidence>
<dbReference type="InterPro" id="IPR001347">
    <property type="entry name" value="SIS_dom"/>
</dbReference>
<dbReference type="Proteomes" id="UP000636755">
    <property type="component" value="Unassembled WGS sequence"/>
</dbReference>
<dbReference type="InterPro" id="IPR046348">
    <property type="entry name" value="SIS_dom_sf"/>
</dbReference>
<accession>A0ABR7HIJ2</accession>
<sequence length="301" mass="33792">MITHLLTRIDLSMHSLSKGQKRIALYIEEHYDKAAFMTASKLGETVGVSESTVVRFATELGYDGYPKLQKAMQEMIRDKLTSVQRIEVTSSRIGNDDVLNSVLNQDIDKIRRTIEETSHEDFERAVDKICNADRIYIFGVRSTAAIASFLGYYFELIFDNVRVIDSTSHTTTYERIFRMTDKDVMIGISFPRYSTMAVDAMNYARSQGAHAIAITDSMVSPLVKSADSVLIARSDMASIVDSLVAPLSLINALIVATVLKKKDEVSENFRRLETVWNREGVYASGEKDEEEETEAGKKNGK</sequence>
<keyword evidence="1" id="KW-0805">Transcription regulation</keyword>
<evidence type="ECO:0000256" key="3">
    <source>
        <dbReference type="ARBA" id="ARBA00023163"/>
    </source>
</evidence>
<dbReference type="PANTHER" id="PTHR30514">
    <property type="entry name" value="GLUCOKINASE"/>
    <property type="match status" value="1"/>
</dbReference>
<name>A0ABR7HIJ2_9FIRM</name>
<evidence type="ECO:0000256" key="1">
    <source>
        <dbReference type="ARBA" id="ARBA00023015"/>
    </source>
</evidence>